<dbReference type="OrthoDB" id="3296006at2"/>
<dbReference type="Proteomes" id="UP000241507">
    <property type="component" value="Chromosome"/>
</dbReference>
<evidence type="ECO:0000313" key="2">
    <source>
        <dbReference type="Proteomes" id="UP000241507"/>
    </source>
</evidence>
<protein>
    <submittedName>
        <fullName evidence="1">Phosphoglycerate mutase</fullName>
    </submittedName>
</protein>
<evidence type="ECO:0000313" key="1">
    <source>
        <dbReference type="EMBL" id="AVR45830.1"/>
    </source>
</evidence>
<accession>A0A2R3Z6E5</accession>
<dbReference type="InterPro" id="IPR029033">
    <property type="entry name" value="His_PPase_superfam"/>
</dbReference>
<dbReference type="KEGG" id="grs:C7S20_11530"/>
<dbReference type="AlphaFoldDB" id="A0A2R3Z6E5"/>
<dbReference type="EMBL" id="CP028136">
    <property type="protein sequence ID" value="AVR45830.1"/>
    <property type="molecule type" value="Genomic_DNA"/>
</dbReference>
<proteinExistence type="predicted"/>
<sequence>MNSILILFSSIVLSLFTNPQKDAIKPTPGTVTTYYLIRHAEKNGNVMTGNPDLTEKGLKRAENWAKVFKDVDFDAVYSTDFIRTIKTATPTAKAQNLEVKLYDPKNLYSDDFQKATNGKTVLVVGHSNTTPKLANAILKNKKYQDLDETEFGALFIVEIFEDGTQTSKVLYIN</sequence>
<dbReference type="Gene3D" id="3.40.50.1240">
    <property type="entry name" value="Phosphoglycerate mutase-like"/>
    <property type="match status" value="1"/>
</dbReference>
<reference evidence="2" key="1">
    <citation type="submission" date="2018-03" db="EMBL/GenBank/DDBJ databases">
        <title>Gramella fulva sp. nov., isolated from a dry surface of tidal flat.</title>
        <authorList>
            <person name="Hwang S.H."/>
            <person name="Hwang W.M."/>
            <person name="Kang K."/>
            <person name="Ahn T.-Y."/>
        </authorList>
    </citation>
    <scope>NUCLEOTIDE SEQUENCE [LARGE SCALE GENOMIC DNA]</scope>
    <source>
        <strain evidence="2">SH35</strain>
    </source>
</reference>
<dbReference type="SUPFAM" id="SSF53254">
    <property type="entry name" value="Phosphoglycerate mutase-like"/>
    <property type="match status" value="1"/>
</dbReference>
<dbReference type="InterPro" id="IPR013078">
    <property type="entry name" value="His_Pase_superF_clade-1"/>
</dbReference>
<dbReference type="RefSeq" id="WP_107012606.1">
    <property type="nucleotide sequence ID" value="NZ_CP028136.1"/>
</dbReference>
<organism evidence="1 2">
    <name type="scientific">Christiangramia fulva</name>
    <dbReference type="NCBI Taxonomy" id="2126553"/>
    <lineage>
        <taxon>Bacteria</taxon>
        <taxon>Pseudomonadati</taxon>
        <taxon>Bacteroidota</taxon>
        <taxon>Flavobacteriia</taxon>
        <taxon>Flavobacteriales</taxon>
        <taxon>Flavobacteriaceae</taxon>
        <taxon>Christiangramia</taxon>
    </lineage>
</organism>
<dbReference type="CDD" id="cd07040">
    <property type="entry name" value="HP"/>
    <property type="match status" value="1"/>
</dbReference>
<keyword evidence="2" id="KW-1185">Reference proteome</keyword>
<gene>
    <name evidence="1" type="ORF">C7S20_11530</name>
</gene>
<name>A0A2R3Z6E5_9FLAO</name>
<dbReference type="Pfam" id="PF00300">
    <property type="entry name" value="His_Phos_1"/>
    <property type="match status" value="1"/>
</dbReference>